<dbReference type="GO" id="GO:0009102">
    <property type="term" value="P:biotin biosynthetic process"/>
    <property type="evidence" value="ECO:0007669"/>
    <property type="project" value="UniProtKB-UniRule"/>
</dbReference>
<evidence type="ECO:0000256" key="2">
    <source>
        <dbReference type="ARBA" id="ARBA00002513"/>
    </source>
</evidence>
<accession>A0A927H6H6</accession>
<keyword evidence="13" id="KW-0012">Acyltransferase</keyword>
<evidence type="ECO:0000256" key="5">
    <source>
        <dbReference type="ARBA" id="ARBA00011738"/>
    </source>
</evidence>
<dbReference type="EMBL" id="JACXIY010000017">
    <property type="protein sequence ID" value="MBD2869990.1"/>
    <property type="molecule type" value="Genomic_DNA"/>
</dbReference>
<dbReference type="GO" id="GO:0030170">
    <property type="term" value="F:pyridoxal phosphate binding"/>
    <property type="evidence" value="ECO:0007669"/>
    <property type="project" value="InterPro"/>
</dbReference>
<dbReference type="AlphaFoldDB" id="A0A927H6H6"/>
<dbReference type="InterPro" id="IPR015421">
    <property type="entry name" value="PyrdxlP-dep_Trfase_major"/>
</dbReference>
<dbReference type="CDD" id="cd06454">
    <property type="entry name" value="KBL_like"/>
    <property type="match status" value="1"/>
</dbReference>
<sequence length="391" mass="41505">MERELAEWAELAQERSLKGAEPVPGKPGWLLRGGKPLLDLSSNDYLGLSRHPDIAEAMRQALLTGGAGAGASRLMTGNREIFAELEGALADWQQCEASLVVANGYMANVGVVSSLVGRGDAVFSDRLNHASLTDGIALSRAAHYRYRHNDVAHLAWLLEKNRHARRKLIVTDTIFSMDGDRAPLAALADLKRRYGAMLMVDEAHSGGLYGGSGEGLCRQLGIHGEVDAHVGTFGKAFGVYGAYVSGSRTLIRYLMNKMRPFMYSTAMPPSVAAGAMAALTLVRGAEGSRRRGHVHAASLSFRGMLSAAGFQVGGGDSPIVPIVVGDNETALRFAAALEDEGIAAVAIRPPTVPAGHARIRFSLSAAHADDELAEAARSIDNAGRTAGIERR</sequence>
<evidence type="ECO:0000256" key="11">
    <source>
        <dbReference type="RuleBase" id="RU003693"/>
    </source>
</evidence>
<comment type="catalytic activity">
    <reaction evidence="9 11">
        <text>6-carboxyhexanoyl-[ACP] + L-alanine + H(+) = (8S)-8-amino-7-oxononanoate + holo-[ACP] + CO2</text>
        <dbReference type="Rhea" id="RHEA:42288"/>
        <dbReference type="Rhea" id="RHEA-COMP:9685"/>
        <dbReference type="Rhea" id="RHEA-COMP:9955"/>
        <dbReference type="ChEBI" id="CHEBI:15378"/>
        <dbReference type="ChEBI" id="CHEBI:16526"/>
        <dbReference type="ChEBI" id="CHEBI:57972"/>
        <dbReference type="ChEBI" id="CHEBI:64479"/>
        <dbReference type="ChEBI" id="CHEBI:78846"/>
        <dbReference type="ChEBI" id="CHEBI:149468"/>
        <dbReference type="EC" id="2.3.1.47"/>
    </reaction>
</comment>
<dbReference type="Pfam" id="PF00155">
    <property type="entry name" value="Aminotran_1_2"/>
    <property type="match status" value="1"/>
</dbReference>
<evidence type="ECO:0000313" key="14">
    <source>
        <dbReference type="Proteomes" id="UP000632125"/>
    </source>
</evidence>
<dbReference type="Gene3D" id="3.90.1150.10">
    <property type="entry name" value="Aspartate Aminotransferase, domain 1"/>
    <property type="match status" value="1"/>
</dbReference>
<gene>
    <name evidence="13" type="primary">bioF</name>
    <name evidence="13" type="ORF">IDH41_15475</name>
</gene>
<comment type="pathway">
    <text evidence="3 11">Cofactor biosynthesis; biotin biosynthesis.</text>
</comment>
<dbReference type="PROSITE" id="PS00599">
    <property type="entry name" value="AA_TRANSFER_CLASS_2"/>
    <property type="match status" value="1"/>
</dbReference>
<keyword evidence="6 11" id="KW-0808">Transferase</keyword>
<organism evidence="13 14">
    <name type="scientific">Paenibacillus arenilitoris</name>
    <dbReference type="NCBI Taxonomy" id="2772299"/>
    <lineage>
        <taxon>Bacteria</taxon>
        <taxon>Bacillati</taxon>
        <taxon>Bacillota</taxon>
        <taxon>Bacilli</taxon>
        <taxon>Bacillales</taxon>
        <taxon>Paenibacillaceae</taxon>
        <taxon>Paenibacillus</taxon>
    </lineage>
</organism>
<dbReference type="PANTHER" id="PTHR13693:SF100">
    <property type="entry name" value="8-AMINO-7-OXONONANOATE SYNTHASE"/>
    <property type="match status" value="1"/>
</dbReference>
<dbReference type="RefSeq" id="WP_190862678.1">
    <property type="nucleotide sequence ID" value="NZ_JACXIY010000017.1"/>
</dbReference>
<protein>
    <recommendedName>
        <fullName evidence="11">8-amino-7-ketopelargonate synthase</fullName>
        <ecNumber evidence="11">2.3.1.47</ecNumber>
    </recommendedName>
</protein>
<keyword evidence="7" id="KW-0093">Biotin biosynthesis</keyword>
<evidence type="ECO:0000256" key="3">
    <source>
        <dbReference type="ARBA" id="ARBA00004746"/>
    </source>
</evidence>
<dbReference type="InterPro" id="IPR015424">
    <property type="entry name" value="PyrdxlP-dep_Trfase"/>
</dbReference>
<dbReference type="InterPro" id="IPR004839">
    <property type="entry name" value="Aminotransferase_I/II_large"/>
</dbReference>
<keyword evidence="14" id="KW-1185">Reference proteome</keyword>
<dbReference type="Gene3D" id="3.40.640.10">
    <property type="entry name" value="Type I PLP-dependent aspartate aminotransferase-like (Major domain)"/>
    <property type="match status" value="1"/>
</dbReference>
<dbReference type="NCBIfam" id="TIGR00858">
    <property type="entry name" value="bioF"/>
    <property type="match status" value="1"/>
</dbReference>
<evidence type="ECO:0000313" key="13">
    <source>
        <dbReference type="EMBL" id="MBD2869990.1"/>
    </source>
</evidence>
<comment type="function">
    <text evidence="2 11">Catalyzes the decarboxylative condensation of pimeloyl-[acyl-carrier protein] and L-alanine to produce 8-amino-7-oxononanoate (AON), [acyl-carrier protein], and carbon dioxide.</text>
</comment>
<dbReference type="SUPFAM" id="SSF53383">
    <property type="entry name" value="PLP-dependent transferases"/>
    <property type="match status" value="1"/>
</dbReference>
<dbReference type="PANTHER" id="PTHR13693">
    <property type="entry name" value="CLASS II AMINOTRANSFERASE/8-AMINO-7-OXONONANOATE SYNTHASE"/>
    <property type="match status" value="1"/>
</dbReference>
<dbReference type="GO" id="GO:0008710">
    <property type="term" value="F:8-amino-7-oxononanoate synthase activity"/>
    <property type="evidence" value="ECO:0007669"/>
    <property type="project" value="UniProtKB-UniRule"/>
</dbReference>
<evidence type="ECO:0000256" key="6">
    <source>
        <dbReference type="ARBA" id="ARBA00022679"/>
    </source>
</evidence>
<evidence type="ECO:0000256" key="1">
    <source>
        <dbReference type="ARBA" id="ARBA00001933"/>
    </source>
</evidence>
<evidence type="ECO:0000259" key="12">
    <source>
        <dbReference type="Pfam" id="PF00155"/>
    </source>
</evidence>
<proteinExistence type="inferred from homology"/>
<comment type="caution">
    <text evidence="13">The sequence shown here is derived from an EMBL/GenBank/DDBJ whole genome shotgun (WGS) entry which is preliminary data.</text>
</comment>
<name>A0A927H6H6_9BACL</name>
<dbReference type="Proteomes" id="UP000632125">
    <property type="component" value="Unassembled WGS sequence"/>
</dbReference>
<keyword evidence="8 10" id="KW-0663">Pyridoxal phosphate</keyword>
<comment type="subunit">
    <text evidence="5 11">Homodimer.</text>
</comment>
<reference evidence="13" key="1">
    <citation type="submission" date="2020-09" db="EMBL/GenBank/DDBJ databases">
        <title>A novel bacterium of genus Paenibacillus, isolated from South China Sea.</title>
        <authorList>
            <person name="Huang H."/>
            <person name="Mo K."/>
            <person name="Hu Y."/>
        </authorList>
    </citation>
    <scope>NUCLEOTIDE SEQUENCE</scope>
    <source>
        <strain evidence="13">IB182493</strain>
    </source>
</reference>
<dbReference type="InterPro" id="IPR001917">
    <property type="entry name" value="Aminotrans_II_pyridoxalP_BS"/>
</dbReference>
<evidence type="ECO:0000256" key="7">
    <source>
        <dbReference type="ARBA" id="ARBA00022756"/>
    </source>
</evidence>
<comment type="cofactor">
    <cofactor evidence="1 10 11">
        <name>pyridoxal 5'-phosphate</name>
        <dbReference type="ChEBI" id="CHEBI:597326"/>
    </cofactor>
</comment>
<evidence type="ECO:0000256" key="4">
    <source>
        <dbReference type="ARBA" id="ARBA00010008"/>
    </source>
</evidence>
<evidence type="ECO:0000256" key="8">
    <source>
        <dbReference type="ARBA" id="ARBA00022898"/>
    </source>
</evidence>
<evidence type="ECO:0000256" key="10">
    <source>
        <dbReference type="PIRSR" id="PIRSR604723-51"/>
    </source>
</evidence>
<feature type="modified residue" description="N6-(pyridoxal phosphate)lysine" evidence="10">
    <location>
        <position position="235"/>
    </location>
</feature>
<feature type="domain" description="Aminotransferase class I/classII large" evidence="12">
    <location>
        <begin position="36"/>
        <end position="379"/>
    </location>
</feature>
<dbReference type="InterPro" id="IPR050087">
    <property type="entry name" value="AON_synthase_class-II"/>
</dbReference>
<dbReference type="InterPro" id="IPR015422">
    <property type="entry name" value="PyrdxlP-dep_Trfase_small"/>
</dbReference>
<dbReference type="EC" id="2.3.1.47" evidence="11"/>
<evidence type="ECO:0000256" key="9">
    <source>
        <dbReference type="ARBA" id="ARBA00047715"/>
    </source>
</evidence>
<dbReference type="InterPro" id="IPR004723">
    <property type="entry name" value="AONS_Archaea/Proteobacteria"/>
</dbReference>
<comment type="similarity">
    <text evidence="4 11">Belongs to the class-II pyridoxal-phosphate-dependent aminotransferase family. BioF subfamily.</text>
</comment>